<keyword evidence="1" id="KW-0378">Hydrolase</keyword>
<dbReference type="InterPro" id="IPR012337">
    <property type="entry name" value="RNaseH-like_sf"/>
</dbReference>
<comment type="caution">
    <text evidence="1">The sequence shown here is derived from an EMBL/GenBank/DDBJ whole genome shotgun (WGS) entry which is preliminary data.</text>
</comment>
<dbReference type="CDD" id="cd00590">
    <property type="entry name" value="RRM_SF"/>
    <property type="match status" value="1"/>
</dbReference>
<dbReference type="GO" id="GO:0004527">
    <property type="term" value="F:exonuclease activity"/>
    <property type="evidence" value="ECO:0007669"/>
    <property type="project" value="UniProtKB-KW"/>
</dbReference>
<dbReference type="Gene3D" id="3.30.420.10">
    <property type="entry name" value="Ribonuclease H-like superfamily/Ribonuclease H"/>
    <property type="match status" value="1"/>
</dbReference>
<dbReference type="InterPro" id="IPR035979">
    <property type="entry name" value="RBD_domain_sf"/>
</dbReference>
<sequence>MAMPQHVFHRHAGPWHLVDVKSSIPTAMGEIKKQLVQHSNVLALDMEWVPDRSKHQNNPVALLQLAIGDAVWLVRTCVPKSCLVATALPRELREILMDRSVTKLVVSFDSADAQKLQTSFGLANLEGILDISKLAQKLQLAGCGLKKIAQHYGLRIEKDRDISISNWAAATLSERQVQYARDDAFFTLHLATSLLRDVLKTTRSVKVNDTATDAPKVLEALERSWQVIDGAVGVEDTEARDLALECFVSELHAVLLAHGPVQFEKMRRLQDLQGVAFQQRARNLRFRLSKDFIKDYKGRFKVTKSDVVAARSPFELAPFSQKEEEICWMDDDALDRWKELMTAGSGFIQESELTGRLGLLGQHLRGMDRQVEAKRIDRALSLTKQLQPTVLPSPSKLPEATFSEQRHQQHDVPRTIFAQELPQRLEIPQLCEKIRTSLELPLERIKLFRSKNGYPNRGFGFLVFRSGADAQEALRKGMHIDGHLAVLQPHAQPQGC</sequence>
<dbReference type="InterPro" id="IPR051132">
    <property type="entry name" value="3-5_Exonuclease_domain"/>
</dbReference>
<dbReference type="EMBL" id="CAXAMM010001337">
    <property type="protein sequence ID" value="CAK8991593.1"/>
    <property type="molecule type" value="Genomic_DNA"/>
</dbReference>
<dbReference type="SUPFAM" id="SSF54928">
    <property type="entry name" value="RNA-binding domain, RBD"/>
    <property type="match status" value="1"/>
</dbReference>
<evidence type="ECO:0000313" key="1">
    <source>
        <dbReference type="EMBL" id="CAK8991593.1"/>
    </source>
</evidence>
<dbReference type="Pfam" id="PF01612">
    <property type="entry name" value="DNA_pol_A_exo1"/>
    <property type="match status" value="1"/>
</dbReference>
<dbReference type="InterPro" id="IPR002562">
    <property type="entry name" value="3'-5'_exonuclease_dom"/>
</dbReference>
<keyword evidence="1" id="KW-0540">Nuclease</keyword>
<dbReference type="PANTHER" id="PTHR13620:SF104">
    <property type="entry name" value="EXONUCLEASE 3'-5' DOMAIN-CONTAINING PROTEIN 2"/>
    <property type="match status" value="1"/>
</dbReference>
<evidence type="ECO:0000313" key="2">
    <source>
        <dbReference type="Proteomes" id="UP001642464"/>
    </source>
</evidence>
<dbReference type="PANTHER" id="PTHR13620">
    <property type="entry name" value="3-5 EXONUCLEASE"/>
    <property type="match status" value="1"/>
</dbReference>
<accession>A0ABP0HPE3</accession>
<dbReference type="InterPro" id="IPR000504">
    <property type="entry name" value="RRM_dom"/>
</dbReference>
<dbReference type="Proteomes" id="UP001642464">
    <property type="component" value="Unassembled WGS sequence"/>
</dbReference>
<keyword evidence="1" id="KW-0269">Exonuclease</keyword>
<gene>
    <name evidence="1" type="ORF">SCF082_LOCUS2730</name>
</gene>
<dbReference type="SUPFAM" id="SSF53098">
    <property type="entry name" value="Ribonuclease H-like"/>
    <property type="match status" value="1"/>
</dbReference>
<proteinExistence type="predicted"/>
<protein>
    <submittedName>
        <fullName evidence="1">Exonuclease 3'-5' domain-containing protein 2 (3'-5' exoribonuclease EXD2) (Exonuclease 3'-5' domain-like-containing protein 2)</fullName>
    </submittedName>
</protein>
<name>A0ABP0HPE3_9DINO</name>
<dbReference type="Gene3D" id="3.30.70.330">
    <property type="match status" value="1"/>
</dbReference>
<keyword evidence="2" id="KW-1185">Reference proteome</keyword>
<dbReference type="CDD" id="cd06141">
    <property type="entry name" value="WRN_exo"/>
    <property type="match status" value="1"/>
</dbReference>
<dbReference type="InterPro" id="IPR012677">
    <property type="entry name" value="Nucleotide-bd_a/b_plait_sf"/>
</dbReference>
<dbReference type="InterPro" id="IPR036397">
    <property type="entry name" value="RNaseH_sf"/>
</dbReference>
<dbReference type="PROSITE" id="PS50102">
    <property type="entry name" value="RRM"/>
    <property type="match status" value="1"/>
</dbReference>
<organism evidence="1 2">
    <name type="scientific">Durusdinium trenchii</name>
    <dbReference type="NCBI Taxonomy" id="1381693"/>
    <lineage>
        <taxon>Eukaryota</taxon>
        <taxon>Sar</taxon>
        <taxon>Alveolata</taxon>
        <taxon>Dinophyceae</taxon>
        <taxon>Suessiales</taxon>
        <taxon>Symbiodiniaceae</taxon>
        <taxon>Durusdinium</taxon>
    </lineage>
</organism>
<reference evidence="1 2" key="1">
    <citation type="submission" date="2024-02" db="EMBL/GenBank/DDBJ databases">
        <authorList>
            <person name="Chen Y."/>
            <person name="Shah S."/>
            <person name="Dougan E. K."/>
            <person name="Thang M."/>
            <person name="Chan C."/>
        </authorList>
    </citation>
    <scope>NUCLEOTIDE SEQUENCE [LARGE SCALE GENOMIC DNA]</scope>
</reference>